<evidence type="ECO:0000313" key="1">
    <source>
        <dbReference type="EMBL" id="PWB97050.1"/>
    </source>
</evidence>
<dbReference type="EMBL" id="QEEX01000001">
    <property type="protein sequence ID" value="PWB97050.1"/>
    <property type="molecule type" value="Genomic_DNA"/>
</dbReference>
<protein>
    <submittedName>
        <fullName evidence="1">Uncharacterized protein</fullName>
    </submittedName>
</protein>
<organism evidence="1 2">
    <name type="scientific">Homoserinimonas hongtaonis</name>
    <dbReference type="NCBI Taxonomy" id="2079791"/>
    <lineage>
        <taxon>Bacteria</taxon>
        <taxon>Bacillati</taxon>
        <taxon>Actinomycetota</taxon>
        <taxon>Actinomycetes</taxon>
        <taxon>Micrococcales</taxon>
        <taxon>Microbacteriaceae</taxon>
        <taxon>Homoserinimonas</taxon>
    </lineage>
</organism>
<reference evidence="2" key="1">
    <citation type="submission" date="2018-04" db="EMBL/GenBank/DDBJ databases">
        <authorList>
            <person name="Liu S."/>
            <person name="Wang Z."/>
            <person name="Li J."/>
        </authorList>
    </citation>
    <scope>NUCLEOTIDE SEQUENCE [LARGE SCALE GENOMIC DNA]</scope>
    <source>
        <strain evidence="2">S1194</strain>
    </source>
</reference>
<sequence>MERLGIPDSPTRRVLFDLAGILDDREGGAQVALATAAWVALTKEFEEQFTPKSPLRVQAEYLRNQRELKSLGIETPDLRGEDLQFDVLPTTPVEFAQQLGYADGGRAVRKVLRLGFPDHDRHSGWAPLTPEQVNYVRAHLARR</sequence>
<gene>
    <name evidence="1" type="ORF">DF220_03770</name>
</gene>
<proteinExistence type="predicted"/>
<name>A0A2U1SZJ4_9MICO</name>
<comment type="caution">
    <text evidence="1">The sequence shown here is derived from an EMBL/GenBank/DDBJ whole genome shotgun (WGS) entry which is preliminary data.</text>
</comment>
<dbReference type="AlphaFoldDB" id="A0A2U1SZJ4"/>
<evidence type="ECO:0000313" key="2">
    <source>
        <dbReference type="Proteomes" id="UP000244978"/>
    </source>
</evidence>
<dbReference type="Proteomes" id="UP000244978">
    <property type="component" value="Unassembled WGS sequence"/>
</dbReference>
<keyword evidence="2" id="KW-1185">Reference proteome</keyword>
<accession>A0A2U1SZJ4</accession>